<evidence type="ECO:0000256" key="4">
    <source>
        <dbReference type="ARBA" id="ARBA00022777"/>
    </source>
</evidence>
<dbReference type="CDD" id="cd01166">
    <property type="entry name" value="KdgK"/>
    <property type="match status" value="1"/>
</dbReference>
<keyword evidence="2" id="KW-0808">Transferase</keyword>
<keyword evidence="3" id="KW-0547">Nucleotide-binding</keyword>
<dbReference type="EC" id="2.7.1.45" evidence="11"/>
<evidence type="ECO:0000256" key="5">
    <source>
        <dbReference type="ARBA" id="ARBA00022840"/>
    </source>
</evidence>
<keyword evidence="6" id="KW-0119">Carbohydrate metabolism</keyword>
<comment type="similarity">
    <text evidence="1">Belongs to the carbohydrate kinase PfkB family.</text>
</comment>
<evidence type="ECO:0000259" key="15">
    <source>
        <dbReference type="Pfam" id="PF00294"/>
    </source>
</evidence>
<comment type="catalytic activity">
    <reaction evidence="9">
        <text>2-dehydro-3-deoxy-D-gluconate + ATP = 2-dehydro-3-deoxy-6-phospho-D-gluconate + ADP + H(+)</text>
        <dbReference type="Rhea" id="RHEA:14797"/>
        <dbReference type="ChEBI" id="CHEBI:15378"/>
        <dbReference type="ChEBI" id="CHEBI:30616"/>
        <dbReference type="ChEBI" id="CHEBI:57569"/>
        <dbReference type="ChEBI" id="CHEBI:57990"/>
        <dbReference type="ChEBI" id="CHEBI:456216"/>
        <dbReference type="EC" id="2.7.1.45"/>
    </reaction>
</comment>
<dbReference type="GO" id="GO:0006974">
    <property type="term" value="P:DNA damage response"/>
    <property type="evidence" value="ECO:0007669"/>
    <property type="project" value="TreeGrafter"/>
</dbReference>
<dbReference type="Gene3D" id="3.40.1190.20">
    <property type="match status" value="1"/>
</dbReference>
<evidence type="ECO:0000256" key="13">
    <source>
        <dbReference type="ARBA" id="ARBA00075711"/>
    </source>
</evidence>
<evidence type="ECO:0000256" key="2">
    <source>
        <dbReference type="ARBA" id="ARBA00022679"/>
    </source>
</evidence>
<evidence type="ECO:0000313" key="16">
    <source>
        <dbReference type="EMBL" id="PQJ66842.1"/>
    </source>
</evidence>
<comment type="function">
    <text evidence="10">Catalyzes the phosphorylation of 2-keto-3-deoxygluconate (KDG) to produce 2-keto-3-deoxy-6-phosphogluconate (KDPG).</text>
</comment>
<evidence type="ECO:0000256" key="8">
    <source>
        <dbReference type="ARBA" id="ARBA00044254"/>
    </source>
</evidence>
<comment type="caution">
    <text evidence="16">The sequence shown here is derived from an EMBL/GenBank/DDBJ whole genome shotgun (WGS) entry which is preliminary data.</text>
</comment>
<dbReference type="FunFam" id="3.40.1190.20:FF:000011">
    <property type="entry name" value="2-dehydro-3-deoxygluconokinase, putative"/>
    <property type="match status" value="1"/>
</dbReference>
<accession>A0A2S7VXK3</accession>
<protein>
    <recommendedName>
        <fullName evidence="12">2-dehydro-3-deoxygluconokinase</fullName>
        <ecNumber evidence="11">2.7.1.45</ecNumber>
    </recommendedName>
    <alternativeName>
        <fullName evidence="13">2-keto-3-deoxygluconokinase</fullName>
    </alternativeName>
    <alternativeName>
        <fullName evidence="14">3-deoxy-2-oxo-D-gluconate kinase</fullName>
    </alternativeName>
    <alternativeName>
        <fullName evidence="8">KDG kinase</fullName>
    </alternativeName>
</protein>
<reference evidence="16 17" key="1">
    <citation type="submission" date="2016-12" db="EMBL/GenBank/DDBJ databases">
        <title>Diversity of luminous bacteria.</title>
        <authorList>
            <person name="Yoshizawa S."/>
            <person name="Kogure K."/>
        </authorList>
    </citation>
    <scope>NUCLEOTIDE SEQUENCE [LARGE SCALE GENOMIC DNA]</scope>
    <source>
        <strain evidence="16 17">LC1-200</strain>
    </source>
</reference>
<evidence type="ECO:0000256" key="14">
    <source>
        <dbReference type="ARBA" id="ARBA00080545"/>
    </source>
</evidence>
<dbReference type="Pfam" id="PF00294">
    <property type="entry name" value="PfkB"/>
    <property type="match status" value="1"/>
</dbReference>
<evidence type="ECO:0000256" key="10">
    <source>
        <dbReference type="ARBA" id="ARBA00054997"/>
    </source>
</evidence>
<dbReference type="AlphaFoldDB" id="A0A2S7VXK3"/>
<organism evidence="16 17">
    <name type="scientific">Photobacterium angustum</name>
    <dbReference type="NCBI Taxonomy" id="661"/>
    <lineage>
        <taxon>Bacteria</taxon>
        <taxon>Pseudomonadati</taxon>
        <taxon>Pseudomonadota</taxon>
        <taxon>Gammaproteobacteria</taxon>
        <taxon>Vibrionales</taxon>
        <taxon>Vibrionaceae</taxon>
        <taxon>Photobacterium</taxon>
    </lineage>
</organism>
<dbReference type="InterPro" id="IPR011611">
    <property type="entry name" value="PfkB_dom"/>
</dbReference>
<dbReference type="GO" id="GO:0042840">
    <property type="term" value="P:D-glucuronate catabolic process"/>
    <property type="evidence" value="ECO:0007669"/>
    <property type="project" value="TreeGrafter"/>
</dbReference>
<keyword evidence="5" id="KW-0067">ATP-binding</keyword>
<dbReference type="PANTHER" id="PTHR43085">
    <property type="entry name" value="HEXOKINASE FAMILY MEMBER"/>
    <property type="match status" value="1"/>
</dbReference>
<dbReference type="InterPro" id="IPR050306">
    <property type="entry name" value="PfkB_Carbo_kinase"/>
</dbReference>
<feature type="domain" description="Carbohydrate kinase PfkB" evidence="15">
    <location>
        <begin position="7"/>
        <end position="306"/>
    </location>
</feature>
<keyword evidence="4 16" id="KW-0418">Kinase</keyword>
<evidence type="ECO:0000313" key="17">
    <source>
        <dbReference type="Proteomes" id="UP000238730"/>
    </source>
</evidence>
<evidence type="ECO:0000256" key="7">
    <source>
        <dbReference type="ARBA" id="ARBA00043951"/>
    </source>
</evidence>
<dbReference type="GO" id="GO:0005524">
    <property type="term" value="F:ATP binding"/>
    <property type="evidence" value="ECO:0007669"/>
    <property type="project" value="UniProtKB-KW"/>
</dbReference>
<dbReference type="GO" id="GO:0019698">
    <property type="term" value="P:D-galacturonate catabolic process"/>
    <property type="evidence" value="ECO:0007669"/>
    <property type="project" value="TreeGrafter"/>
</dbReference>
<dbReference type="PROSITE" id="PS00584">
    <property type="entry name" value="PFKB_KINASES_2"/>
    <property type="match status" value="1"/>
</dbReference>
<name>A0A2S7VXK3_PHOAN</name>
<evidence type="ECO:0000256" key="6">
    <source>
        <dbReference type="ARBA" id="ARBA00023277"/>
    </source>
</evidence>
<dbReference type="OrthoDB" id="9776822at2"/>
<dbReference type="InterPro" id="IPR002173">
    <property type="entry name" value="Carboh/pur_kinase_PfkB_CS"/>
</dbReference>
<comment type="pathway">
    <text evidence="7">Carbohydrate acid metabolism; 2-dehydro-3-deoxy-D-gluconate degradation; D-glyceraldehyde 3-phosphate and pyruvate from 2-dehydro-3-deoxy-D-gluconate: step 1/2.</text>
</comment>
<evidence type="ECO:0000256" key="11">
    <source>
        <dbReference type="ARBA" id="ARBA00066369"/>
    </source>
</evidence>
<dbReference type="RefSeq" id="WP_105060159.1">
    <property type="nucleotide sequence ID" value="NZ_MSCJ01000001.1"/>
</dbReference>
<dbReference type="EMBL" id="MSCJ01000001">
    <property type="protein sequence ID" value="PQJ66842.1"/>
    <property type="molecule type" value="Genomic_DNA"/>
</dbReference>
<dbReference type="GO" id="GO:0008673">
    <property type="term" value="F:2-dehydro-3-deoxygluconokinase activity"/>
    <property type="evidence" value="ECO:0007669"/>
    <property type="project" value="UniProtKB-EC"/>
</dbReference>
<dbReference type="GO" id="GO:0005829">
    <property type="term" value="C:cytosol"/>
    <property type="evidence" value="ECO:0007669"/>
    <property type="project" value="TreeGrafter"/>
</dbReference>
<evidence type="ECO:0000256" key="1">
    <source>
        <dbReference type="ARBA" id="ARBA00010688"/>
    </source>
</evidence>
<dbReference type="SUPFAM" id="SSF53613">
    <property type="entry name" value="Ribokinase-like"/>
    <property type="match status" value="1"/>
</dbReference>
<evidence type="ECO:0000256" key="9">
    <source>
        <dbReference type="ARBA" id="ARBA00050729"/>
    </source>
</evidence>
<evidence type="ECO:0000256" key="3">
    <source>
        <dbReference type="ARBA" id="ARBA00022741"/>
    </source>
</evidence>
<dbReference type="InterPro" id="IPR029056">
    <property type="entry name" value="Ribokinase-like"/>
</dbReference>
<gene>
    <name evidence="16" type="ORF">BTO08_05100</name>
</gene>
<sequence length="319" mass="35629">MLNSTVTKIAFFGECMIELSGDPIRKGFGGDTLNTALYLSRLTRQHAVHVSYATGLGVDTLSQKLLEIWRQEGIHTNLVETFAPQLPGLYMIQTDEVGERSFLYWRDNSAAKHYFSTSSLNKLEIALQNKQYDYFYLSGISLAILDQASRLRLKDLLEAFSQTGGKIIFDNNYRPKLWSSEEAQHWYSQILPLVDIALITQDDDVLVWGDDESVTARCLRMGCNEIVIKRGCEPCQLIWRQDQYVYHTYVAAEQVSNVIDTCAAGDSFAAGYLAGRVTGQSYQDSAMLGHALAAIVIQHSGAIIPENAMKHLTLPSKSA</sequence>
<evidence type="ECO:0000256" key="12">
    <source>
        <dbReference type="ARBA" id="ARBA00067931"/>
    </source>
</evidence>
<proteinExistence type="inferred from homology"/>
<dbReference type="Proteomes" id="UP000238730">
    <property type="component" value="Unassembled WGS sequence"/>
</dbReference>
<dbReference type="PANTHER" id="PTHR43085:SF15">
    <property type="entry name" value="2-DEHYDRO-3-DEOXYGLUCONOKINASE"/>
    <property type="match status" value="1"/>
</dbReference>